<dbReference type="PROSITE" id="PS50102">
    <property type="entry name" value="RRM"/>
    <property type="match status" value="1"/>
</dbReference>
<feature type="compositionally biased region" description="Basic and acidic residues" evidence="3">
    <location>
        <begin position="16"/>
        <end position="30"/>
    </location>
</feature>
<feature type="region of interest" description="Disordered" evidence="3">
    <location>
        <begin position="248"/>
        <end position="272"/>
    </location>
</feature>
<evidence type="ECO:0000256" key="1">
    <source>
        <dbReference type="ARBA" id="ARBA00022884"/>
    </source>
</evidence>
<dbReference type="SUPFAM" id="SSF54928">
    <property type="entry name" value="RNA-binding domain, RBD"/>
    <property type="match status" value="3"/>
</dbReference>
<dbReference type="Pfam" id="PF00076">
    <property type="entry name" value="RRM_1"/>
    <property type="match status" value="1"/>
</dbReference>
<feature type="non-terminal residue" evidence="5">
    <location>
        <position position="1"/>
    </location>
</feature>
<keyword evidence="6" id="KW-1185">Reference proteome</keyword>
<evidence type="ECO:0000256" key="3">
    <source>
        <dbReference type="SAM" id="MobiDB-lite"/>
    </source>
</evidence>
<feature type="domain" description="RRM" evidence="4">
    <location>
        <begin position="286"/>
        <end position="378"/>
    </location>
</feature>
<dbReference type="InterPro" id="IPR012677">
    <property type="entry name" value="Nucleotide-bd_a/b_plait_sf"/>
</dbReference>
<feature type="compositionally biased region" description="Low complexity" evidence="3">
    <location>
        <begin position="252"/>
        <end position="263"/>
    </location>
</feature>
<dbReference type="InterPro" id="IPR035979">
    <property type="entry name" value="RBD_domain_sf"/>
</dbReference>
<feature type="compositionally biased region" description="Basic residues" evidence="3">
    <location>
        <begin position="1"/>
        <end position="10"/>
    </location>
</feature>
<proteinExistence type="predicted"/>
<evidence type="ECO:0000313" key="6">
    <source>
        <dbReference type="Proteomes" id="UP000215902"/>
    </source>
</evidence>
<feature type="region of interest" description="Disordered" evidence="3">
    <location>
        <begin position="72"/>
        <end position="110"/>
    </location>
</feature>
<dbReference type="STRING" id="282301.A0A267GU15"/>
<dbReference type="AlphaFoldDB" id="A0A267GU15"/>
<gene>
    <name evidence="5" type="ORF">BOX15_Mlig028579g1</name>
</gene>
<evidence type="ECO:0000313" key="5">
    <source>
        <dbReference type="EMBL" id="PAA88847.1"/>
    </source>
</evidence>
<feature type="region of interest" description="Disordered" evidence="3">
    <location>
        <begin position="451"/>
        <end position="495"/>
    </location>
</feature>
<dbReference type="GO" id="GO:0003723">
    <property type="term" value="F:RNA binding"/>
    <property type="evidence" value="ECO:0007669"/>
    <property type="project" value="UniProtKB-UniRule"/>
</dbReference>
<dbReference type="Gene3D" id="3.30.70.330">
    <property type="match status" value="3"/>
</dbReference>
<dbReference type="Proteomes" id="UP000215902">
    <property type="component" value="Unassembled WGS sequence"/>
</dbReference>
<feature type="compositionally biased region" description="Basic residues" evidence="3">
    <location>
        <begin position="616"/>
        <end position="625"/>
    </location>
</feature>
<evidence type="ECO:0000259" key="4">
    <source>
        <dbReference type="PROSITE" id="PS50102"/>
    </source>
</evidence>
<dbReference type="EMBL" id="NIVC01000173">
    <property type="protein sequence ID" value="PAA88847.1"/>
    <property type="molecule type" value="Genomic_DNA"/>
</dbReference>
<dbReference type="InterPro" id="IPR000504">
    <property type="entry name" value="RRM_dom"/>
</dbReference>
<dbReference type="SMART" id="SM00360">
    <property type="entry name" value="RRM"/>
    <property type="match status" value="4"/>
</dbReference>
<feature type="region of interest" description="Disordered" evidence="3">
    <location>
        <begin position="649"/>
        <end position="671"/>
    </location>
</feature>
<keyword evidence="1 2" id="KW-0694">RNA-binding</keyword>
<name>A0A267GU15_9PLAT</name>
<dbReference type="OrthoDB" id="167718at2759"/>
<evidence type="ECO:0000256" key="2">
    <source>
        <dbReference type="PROSITE-ProRule" id="PRU00176"/>
    </source>
</evidence>
<protein>
    <recommendedName>
        <fullName evidence="4">RRM domain-containing protein</fullName>
    </recommendedName>
</protein>
<feature type="region of interest" description="Disordered" evidence="3">
    <location>
        <begin position="1"/>
        <end position="32"/>
    </location>
</feature>
<accession>A0A267GU15</accession>
<feature type="compositionally biased region" description="Basic residues" evidence="3">
    <location>
        <begin position="480"/>
        <end position="489"/>
    </location>
</feature>
<dbReference type="PANTHER" id="PTHR10352">
    <property type="entry name" value="EUKARYOTIC TRANSLATION INITIATION FACTOR 3 SUBUNIT G"/>
    <property type="match status" value="1"/>
</dbReference>
<feature type="region of interest" description="Disordered" evidence="3">
    <location>
        <begin position="598"/>
        <end position="636"/>
    </location>
</feature>
<comment type="caution">
    <text evidence="5">The sequence shown here is derived from an EMBL/GenBank/DDBJ whole genome shotgun (WGS) entry which is preliminary data.</text>
</comment>
<organism evidence="5 6">
    <name type="scientific">Macrostomum lignano</name>
    <dbReference type="NCBI Taxonomy" id="282301"/>
    <lineage>
        <taxon>Eukaryota</taxon>
        <taxon>Metazoa</taxon>
        <taxon>Spiralia</taxon>
        <taxon>Lophotrochozoa</taxon>
        <taxon>Platyhelminthes</taxon>
        <taxon>Rhabditophora</taxon>
        <taxon>Macrostomorpha</taxon>
        <taxon>Macrostomida</taxon>
        <taxon>Macrostomidae</taxon>
        <taxon>Macrostomum</taxon>
    </lineage>
</organism>
<sequence length="671" mass="75351">AQKMKPKVKGLKFFPPKKELENKPVPKTEPHVPTQLIEDTAAKQLKHEKLSKLKLKKSEKIKQLLLQKKKEKKLQLQLEKTEPSKKVNEPIKKSLPESEQTKKKLKQAKAPLAVKAAKPVKANGSTTATTTAAAVAEKSSQSTTIEPVRDPLLRAEIADYLRRRSACTVRVRRVPNRLRFKQIGQLCSGIQAYRVPWNYAAGRHKGVAFLEFASPEAAKRAATEISSNKTLGFRLTAAIQGVFGEDDDAEMQQTQQQQQQQQQADGSADRHDEDAFAGNVDAYNCRRVIVCGLHPFTTGQELKDLVSQNLSNTTVERVDFQHGSKQLRKNSPAVAFLTFTDERRALEAVKKLQGQEIRGRLTSWMLHKRPLRSEHQRDRTQLVAFGVSKRVTDEDLLKAFPNSKSIDVKQGHGMAVVTYASETDCRTDFDACKGGVVQIGKARLRVEFGAAHHRPAEERKSSANSSKKQQEQQQQQQRLPRQKPAKPKKPLNIDPSLFNKCQLVLKNFKPNTKDSDLSKFLPGTKRVYFTGNRRLAFVHFSSETAAAEALAKIGKELLHGCKLKAMYAMDKPDKKKVKQLPATTSGNDIEPMQVEEESVMEAEGGAEPAVTEHQPKLKNKKKKFKQKPEASADATADFKLQKKAEFKPGNKKKKLFKLSDKNKEVQRMLRA</sequence>
<reference evidence="5 6" key="1">
    <citation type="submission" date="2017-06" db="EMBL/GenBank/DDBJ databases">
        <title>A platform for efficient transgenesis in Macrostomum lignano, a flatworm model organism for stem cell research.</title>
        <authorList>
            <person name="Berezikov E."/>
        </authorList>
    </citation>
    <scope>NUCLEOTIDE SEQUENCE [LARGE SCALE GENOMIC DNA]</scope>
    <source>
        <strain evidence="5">DV1</strain>
        <tissue evidence="5">Whole organism</tissue>
    </source>
</reference>
<dbReference type="CDD" id="cd00590">
    <property type="entry name" value="RRM_SF"/>
    <property type="match status" value="2"/>
</dbReference>
<feature type="compositionally biased region" description="Basic and acidic residues" evidence="3">
    <location>
        <begin position="79"/>
        <end position="102"/>
    </location>
</feature>
<feature type="compositionally biased region" description="Basic and acidic residues" evidence="3">
    <location>
        <begin position="657"/>
        <end position="671"/>
    </location>
</feature>